<accession>A0A378I1K8</accession>
<evidence type="ECO:0000313" key="3">
    <source>
        <dbReference type="Proteomes" id="UP000254968"/>
    </source>
</evidence>
<protein>
    <submittedName>
        <fullName evidence="2">RES domain</fullName>
    </submittedName>
</protein>
<feature type="domain" description="RES" evidence="1">
    <location>
        <begin position="67"/>
        <end position="200"/>
    </location>
</feature>
<sequence length="245" mass="28662">MSLWERCQGEKFCKHIEIEPWRVVEAQHISSSRDLVDNIEEHDLLESLLEESKPLIAHKKHYLIFTPFRYPPLKYGSRFGRTYEPSLWYGSHDLQTAFAEVAYYRLKFFADTLANLEYSEIPMSAFKVAIKAKKGIDLTKSPFNEHQDKISNKISYEYSQPLGSDMRKAGIEAFIFFSARAKQPGKNIAAFTPDIFVMQDKQYIFNMQNWRCLANANVIEFTRDEILTQERQLFAKNEFEGLEAF</sequence>
<proteinExistence type="predicted"/>
<dbReference type="EMBL" id="UGNV01000001">
    <property type="protein sequence ID" value="STX28873.1"/>
    <property type="molecule type" value="Genomic_DNA"/>
</dbReference>
<dbReference type="OrthoDB" id="9799238at2"/>
<organism evidence="2 3">
    <name type="scientific">Legionella beliardensis</name>
    <dbReference type="NCBI Taxonomy" id="91822"/>
    <lineage>
        <taxon>Bacteria</taxon>
        <taxon>Pseudomonadati</taxon>
        <taxon>Pseudomonadota</taxon>
        <taxon>Gammaproteobacteria</taxon>
        <taxon>Legionellales</taxon>
        <taxon>Legionellaceae</taxon>
        <taxon>Legionella</taxon>
    </lineage>
</organism>
<name>A0A378I1K8_9GAMM</name>
<dbReference type="InterPro" id="IPR014914">
    <property type="entry name" value="RES_dom"/>
</dbReference>
<dbReference type="Proteomes" id="UP000254968">
    <property type="component" value="Unassembled WGS sequence"/>
</dbReference>
<gene>
    <name evidence="2" type="ORF">NCTC13315_01407</name>
</gene>
<dbReference type="RefSeq" id="WP_115302585.1">
    <property type="nucleotide sequence ID" value="NZ_CAAAHO010000001.1"/>
</dbReference>
<dbReference type="AlphaFoldDB" id="A0A378I1K8"/>
<evidence type="ECO:0000259" key="1">
    <source>
        <dbReference type="SMART" id="SM00953"/>
    </source>
</evidence>
<keyword evidence="3" id="KW-1185">Reference proteome</keyword>
<dbReference type="SMART" id="SM00953">
    <property type="entry name" value="RES"/>
    <property type="match status" value="1"/>
</dbReference>
<evidence type="ECO:0000313" key="2">
    <source>
        <dbReference type="EMBL" id="STX28873.1"/>
    </source>
</evidence>
<dbReference type="Pfam" id="PF08808">
    <property type="entry name" value="RES"/>
    <property type="match status" value="1"/>
</dbReference>
<reference evidence="2 3" key="1">
    <citation type="submission" date="2018-06" db="EMBL/GenBank/DDBJ databases">
        <authorList>
            <consortium name="Pathogen Informatics"/>
            <person name="Doyle S."/>
        </authorList>
    </citation>
    <scope>NUCLEOTIDE SEQUENCE [LARGE SCALE GENOMIC DNA]</scope>
    <source>
        <strain evidence="2 3">NCTC13315</strain>
    </source>
</reference>